<proteinExistence type="inferred from homology"/>
<dbReference type="PANTHER" id="PTHR30218:SF0">
    <property type="entry name" value="POLYPHOSPHATE KINASE"/>
    <property type="match status" value="1"/>
</dbReference>
<organism evidence="12 13">
    <name type="scientific">Phototrophicus methaneseepsis</name>
    <dbReference type="NCBI Taxonomy" id="2710758"/>
    <lineage>
        <taxon>Bacteria</taxon>
        <taxon>Bacillati</taxon>
        <taxon>Chloroflexota</taxon>
        <taxon>Candidatus Thermofontia</taxon>
        <taxon>Phototrophicales</taxon>
        <taxon>Phototrophicaceae</taxon>
        <taxon>Phototrophicus</taxon>
    </lineage>
</organism>
<dbReference type="Gene3D" id="1.20.58.310">
    <property type="entry name" value="Polyphosphate kinase N-terminal domain"/>
    <property type="match status" value="1"/>
</dbReference>
<feature type="domain" description="Polyphosphate kinase middle" evidence="8">
    <location>
        <begin position="135"/>
        <end position="332"/>
    </location>
</feature>
<dbReference type="EMBL" id="CP062983">
    <property type="protein sequence ID" value="QPC85123.1"/>
    <property type="molecule type" value="Genomic_DNA"/>
</dbReference>
<reference evidence="12 13" key="1">
    <citation type="submission" date="2020-02" db="EMBL/GenBank/DDBJ databases">
        <authorList>
            <person name="Zheng R.K."/>
            <person name="Sun C.M."/>
        </authorList>
    </citation>
    <scope>NUCLEOTIDE SEQUENCE [LARGE SCALE GENOMIC DNA]</scope>
    <source>
        <strain evidence="13">rifampicinis</strain>
    </source>
</reference>
<evidence type="ECO:0000256" key="2">
    <source>
        <dbReference type="ARBA" id="ARBA00022679"/>
    </source>
</evidence>
<dbReference type="Proteomes" id="UP000594468">
    <property type="component" value="Chromosome"/>
</dbReference>
<feature type="binding site" evidence="6">
    <location>
        <position position="497"/>
    </location>
    <ligand>
        <name>ATP</name>
        <dbReference type="ChEBI" id="CHEBI:30616"/>
    </ligand>
</feature>
<dbReference type="InterPro" id="IPR036832">
    <property type="entry name" value="PPK_N_dom_sf"/>
</dbReference>
<dbReference type="PIRSF" id="PIRSF015589">
    <property type="entry name" value="PP_kinase"/>
    <property type="match status" value="1"/>
</dbReference>
<feature type="binding site" evidence="6">
    <location>
        <position position="432"/>
    </location>
    <ligand>
        <name>Mg(2+)</name>
        <dbReference type="ChEBI" id="CHEBI:18420"/>
    </ligand>
</feature>
<dbReference type="Pfam" id="PF13090">
    <property type="entry name" value="PP_kinase_C"/>
    <property type="match status" value="1"/>
</dbReference>
<dbReference type="InterPro" id="IPR003414">
    <property type="entry name" value="PP_kinase"/>
</dbReference>
<dbReference type="NCBIfam" id="NF003918">
    <property type="entry name" value="PRK05443.1-2"/>
    <property type="match status" value="1"/>
</dbReference>
<dbReference type="AlphaFoldDB" id="A0A7S8IH62"/>
<dbReference type="GO" id="GO:0005524">
    <property type="term" value="F:ATP binding"/>
    <property type="evidence" value="ECO:0007669"/>
    <property type="project" value="UniProtKB-KW"/>
</dbReference>
<keyword evidence="1 6" id="KW-0597">Phosphoprotein</keyword>
<evidence type="ECO:0000256" key="1">
    <source>
        <dbReference type="ARBA" id="ARBA00022553"/>
    </source>
</evidence>
<comment type="catalytic activity">
    <reaction evidence="6 7">
        <text>[phosphate](n) + ATP = [phosphate](n+1) + ADP</text>
        <dbReference type="Rhea" id="RHEA:19573"/>
        <dbReference type="Rhea" id="RHEA-COMP:9859"/>
        <dbReference type="Rhea" id="RHEA-COMP:14280"/>
        <dbReference type="ChEBI" id="CHEBI:16838"/>
        <dbReference type="ChEBI" id="CHEBI:30616"/>
        <dbReference type="ChEBI" id="CHEBI:456216"/>
        <dbReference type="EC" id="2.7.4.1"/>
    </reaction>
</comment>
<dbReference type="GO" id="GO:0009358">
    <property type="term" value="C:polyphosphate kinase complex"/>
    <property type="evidence" value="ECO:0007669"/>
    <property type="project" value="InterPro"/>
</dbReference>
<dbReference type="HAMAP" id="MF_00347">
    <property type="entry name" value="Polyphosphate_kinase"/>
    <property type="match status" value="1"/>
</dbReference>
<comment type="function">
    <text evidence="6 7">Catalyzes the reversible transfer of the terminal phosphate of ATP to form a long-chain polyphosphate (polyP).</text>
</comment>
<keyword evidence="13" id="KW-1185">Reference proteome</keyword>
<feature type="binding site" evidence="6">
    <location>
        <position position="621"/>
    </location>
    <ligand>
        <name>ATP</name>
        <dbReference type="ChEBI" id="CHEBI:30616"/>
    </ligand>
</feature>
<evidence type="ECO:0000259" key="11">
    <source>
        <dbReference type="Pfam" id="PF17941"/>
    </source>
</evidence>
<keyword evidence="6" id="KW-0479">Metal-binding</keyword>
<dbReference type="SUPFAM" id="SSF143724">
    <property type="entry name" value="PHP14-like"/>
    <property type="match status" value="1"/>
</dbReference>
<dbReference type="InterPro" id="IPR024953">
    <property type="entry name" value="PP_kinase_middle"/>
</dbReference>
<dbReference type="CDD" id="cd09165">
    <property type="entry name" value="PLDc_PaPPK1_C1_like"/>
    <property type="match status" value="1"/>
</dbReference>
<dbReference type="NCBIfam" id="NF003917">
    <property type="entry name" value="PRK05443.1-1"/>
    <property type="match status" value="1"/>
</dbReference>
<evidence type="ECO:0000313" key="12">
    <source>
        <dbReference type="EMBL" id="QPC85123.1"/>
    </source>
</evidence>
<feature type="domain" description="Polyphosphate kinase C-terminal" evidence="10">
    <location>
        <begin position="532"/>
        <end position="703"/>
    </location>
</feature>
<dbReference type="GO" id="GO:0006799">
    <property type="term" value="P:polyphosphate biosynthetic process"/>
    <property type="evidence" value="ECO:0007669"/>
    <property type="project" value="UniProtKB-UniRule"/>
</dbReference>
<dbReference type="Gene3D" id="3.30.1840.10">
    <property type="entry name" value="Polyphosphate kinase middle domain"/>
    <property type="match status" value="1"/>
</dbReference>
<dbReference type="Gene3D" id="3.30.870.10">
    <property type="entry name" value="Endonuclease Chain A"/>
    <property type="match status" value="2"/>
</dbReference>
<feature type="domain" description="Polyphosphate kinase C-terminal" evidence="11">
    <location>
        <begin position="358"/>
        <end position="523"/>
    </location>
</feature>
<dbReference type="Pfam" id="PF17941">
    <property type="entry name" value="PP_kinase_C_1"/>
    <property type="match status" value="1"/>
</dbReference>
<evidence type="ECO:0000259" key="8">
    <source>
        <dbReference type="Pfam" id="PF02503"/>
    </source>
</evidence>
<dbReference type="KEGG" id="pmet:G4Y79_05355"/>
<feature type="binding site" evidence="6">
    <location>
        <position position="402"/>
    </location>
    <ligand>
        <name>Mg(2+)</name>
        <dbReference type="ChEBI" id="CHEBI:18420"/>
    </ligand>
</feature>
<keyword evidence="5 6" id="KW-0067">ATP-binding</keyword>
<comment type="similarity">
    <text evidence="6 7">Belongs to the polyphosphate kinase 1 (PPK1) family.</text>
</comment>
<keyword evidence="6" id="KW-0460">Magnesium</keyword>
<dbReference type="SUPFAM" id="SSF56024">
    <property type="entry name" value="Phospholipase D/nuclease"/>
    <property type="match status" value="2"/>
</dbReference>
<feature type="binding site" evidence="6">
    <location>
        <position position="59"/>
    </location>
    <ligand>
        <name>ATP</name>
        <dbReference type="ChEBI" id="CHEBI:30616"/>
    </ligand>
</feature>
<evidence type="ECO:0000313" key="13">
    <source>
        <dbReference type="Proteomes" id="UP000594468"/>
    </source>
</evidence>
<accession>A0A7S8IH62</accession>
<dbReference type="InterPro" id="IPR025198">
    <property type="entry name" value="PPK_N_dom"/>
</dbReference>
<dbReference type="InterPro" id="IPR025200">
    <property type="entry name" value="PPK_C_dom2"/>
</dbReference>
<dbReference type="SUPFAM" id="SSF140356">
    <property type="entry name" value="PPK N-terminal domain-like"/>
    <property type="match status" value="1"/>
</dbReference>
<protein>
    <recommendedName>
        <fullName evidence="6 7">Polyphosphate kinase</fullName>
        <ecNumber evidence="6 7">2.7.4.1</ecNumber>
    </recommendedName>
    <alternativeName>
        <fullName evidence="6">ATP-polyphosphate phosphotransferase</fullName>
    </alternativeName>
    <alternativeName>
        <fullName evidence="6">Polyphosphoric acid kinase</fullName>
    </alternativeName>
</protein>
<evidence type="ECO:0000256" key="3">
    <source>
        <dbReference type="ARBA" id="ARBA00022741"/>
    </source>
</evidence>
<feature type="binding site" evidence="6">
    <location>
        <position position="593"/>
    </location>
    <ligand>
        <name>ATP</name>
        <dbReference type="ChEBI" id="CHEBI:30616"/>
    </ligand>
</feature>
<keyword evidence="4 6" id="KW-0418">Kinase</keyword>
<keyword evidence="3 6" id="KW-0547">Nucleotide-binding</keyword>
<dbReference type="EC" id="2.7.4.1" evidence="6 7"/>
<dbReference type="NCBIfam" id="NF003921">
    <property type="entry name" value="PRK05443.2-2"/>
    <property type="match status" value="1"/>
</dbReference>
<comment type="PTM">
    <text evidence="6 7">An intermediate of this reaction is the autophosphorylated ppk in which a phosphate is covalently linked to a histidine residue through a N-P bond.</text>
</comment>
<name>A0A7S8IH62_9CHLR</name>
<gene>
    <name evidence="12" type="primary">ppk1</name>
    <name evidence="6" type="synonym">ppk</name>
    <name evidence="12" type="ORF">G4Y79_05355</name>
</gene>
<dbReference type="GO" id="GO:0008976">
    <property type="term" value="F:polyphosphate kinase activity"/>
    <property type="evidence" value="ECO:0007669"/>
    <property type="project" value="UniProtKB-UniRule"/>
</dbReference>
<sequence length="721" mass="82801">MLNEDSRTPHPPLPELTPETYINRELSLIDFQRRVLELAKDESIPLLERVKFLAIVGNNIDEFFMVRVPGYIQKVKLGIVRTRPDGIPPQTLMQMIHKEISDLIQQQRETMSRLFTLLKQENIAILSFSDLDADERRAVREYFKTEVFPILTPLAVDHARPFPFISNLSLNLGVHLERYSEENDEIETEFARIKVPVQDSLPRLVSLNQVLTRYGADPIDGHKFLWIEDIIIDSLDVLFPGMTIAEAFPFRVLRNSDIDYEMEQEDDEILDVAAIIEHGVRERRFGFVARVSVPNTISERMLTHLLNGLEVREETGVYLIDGHLGSANLFELAAVDRPDLKYPAYVPRYPDAFQPDGNIFESIRRQDILVHHPYDSFTPVEEFFKQAAHDPDVVAIKATLYRVGKNSPIVQQLMEARDNDKQVTVLVELKARFDEENNLEWARQMEAKGVHVLYGVEELPVKTHAKVSLVVRREGAGIRRYVHLGTGNYNASTARLYTDLGLLTCNPELADDASRLFNRLTGYGPETHYNRLLVAPEYLTNTLIALIDNEIEAARAGKDAGLVFKMNQLEEDVMIQKLYEASQAGVQIDLIVRGICCLRPGLPGISENIRLRSIVGRFLEHSRIYYFQNAPLEQQFLLGSADLMRRNLYNRVEVVFPIFDQRLREKLLRLLATSLRDNTNTWELRADGKYYRLQPDNATVNSQEIFTRRSFGLLMPNQDNE</sequence>
<dbReference type="NCBIfam" id="TIGR03705">
    <property type="entry name" value="poly_P_kin"/>
    <property type="match status" value="1"/>
</dbReference>
<evidence type="ECO:0000259" key="10">
    <source>
        <dbReference type="Pfam" id="PF13090"/>
    </source>
</evidence>
<evidence type="ECO:0000256" key="6">
    <source>
        <dbReference type="HAMAP-Rule" id="MF_00347"/>
    </source>
</evidence>
<dbReference type="Pfam" id="PF13089">
    <property type="entry name" value="PP_kinase_N"/>
    <property type="match status" value="1"/>
</dbReference>
<evidence type="ECO:0000256" key="5">
    <source>
        <dbReference type="ARBA" id="ARBA00022840"/>
    </source>
</evidence>
<dbReference type="PANTHER" id="PTHR30218">
    <property type="entry name" value="POLYPHOSPHATE KINASE"/>
    <property type="match status" value="1"/>
</dbReference>
<dbReference type="GO" id="GO:0046872">
    <property type="term" value="F:metal ion binding"/>
    <property type="evidence" value="ECO:0007669"/>
    <property type="project" value="UniProtKB-KW"/>
</dbReference>
<evidence type="ECO:0000256" key="4">
    <source>
        <dbReference type="ARBA" id="ARBA00022777"/>
    </source>
</evidence>
<dbReference type="InterPro" id="IPR036830">
    <property type="entry name" value="PP_kinase_middle_dom_sf"/>
</dbReference>
<keyword evidence="2 6" id="KW-0808">Transferase</keyword>
<evidence type="ECO:0000256" key="7">
    <source>
        <dbReference type="RuleBase" id="RU003800"/>
    </source>
</evidence>
<dbReference type="CDD" id="cd09168">
    <property type="entry name" value="PLDc_PaPPK1_C2_like"/>
    <property type="match status" value="1"/>
</dbReference>
<feature type="active site" description="Phosphohistidine intermediate" evidence="6">
    <location>
        <position position="464"/>
    </location>
</feature>
<dbReference type="Pfam" id="PF02503">
    <property type="entry name" value="PP_kinase"/>
    <property type="match status" value="1"/>
</dbReference>
<feature type="domain" description="Polyphosphate kinase N-terminal" evidence="9">
    <location>
        <begin position="21"/>
        <end position="125"/>
    </location>
</feature>
<evidence type="ECO:0000259" key="9">
    <source>
        <dbReference type="Pfam" id="PF13089"/>
    </source>
</evidence>
<comment type="cofactor">
    <cofactor evidence="6">
        <name>Mg(2+)</name>
        <dbReference type="ChEBI" id="CHEBI:18420"/>
    </cofactor>
</comment>
<dbReference type="InterPro" id="IPR041108">
    <property type="entry name" value="PP_kinase_C_1"/>
</dbReference>